<feature type="compositionally biased region" description="Polar residues" evidence="1">
    <location>
        <begin position="1067"/>
        <end position="1079"/>
    </location>
</feature>
<comment type="caution">
    <text evidence="2">The sequence shown here is derived from an EMBL/GenBank/DDBJ whole genome shotgun (WGS) entry which is preliminary data.</text>
</comment>
<keyword evidence="3" id="KW-1185">Reference proteome</keyword>
<feature type="compositionally biased region" description="Polar residues" evidence="1">
    <location>
        <begin position="323"/>
        <end position="342"/>
    </location>
</feature>
<feature type="region of interest" description="Disordered" evidence="1">
    <location>
        <begin position="1065"/>
        <end position="1092"/>
    </location>
</feature>
<feature type="region of interest" description="Disordered" evidence="1">
    <location>
        <begin position="386"/>
        <end position="528"/>
    </location>
</feature>
<gene>
    <name evidence="2" type="ORF">CBOVIS_LOCUS3781</name>
</gene>
<feature type="compositionally biased region" description="Polar residues" evidence="1">
    <location>
        <begin position="600"/>
        <end position="614"/>
    </location>
</feature>
<feature type="region of interest" description="Disordered" evidence="1">
    <location>
        <begin position="1026"/>
        <end position="1046"/>
    </location>
</feature>
<feature type="compositionally biased region" description="Basic and acidic residues" evidence="1">
    <location>
        <begin position="405"/>
        <end position="416"/>
    </location>
</feature>
<protein>
    <submittedName>
        <fullName evidence="2">Uncharacterized protein</fullName>
    </submittedName>
</protein>
<feature type="region of interest" description="Disordered" evidence="1">
    <location>
        <begin position="546"/>
        <end position="622"/>
    </location>
</feature>
<feature type="region of interest" description="Disordered" evidence="1">
    <location>
        <begin position="310"/>
        <end position="342"/>
    </location>
</feature>
<evidence type="ECO:0000313" key="3">
    <source>
        <dbReference type="Proteomes" id="UP000494206"/>
    </source>
</evidence>
<feature type="compositionally biased region" description="Polar residues" evidence="1">
    <location>
        <begin position="964"/>
        <end position="977"/>
    </location>
</feature>
<dbReference type="AlphaFoldDB" id="A0A8S1ENM7"/>
<dbReference type="EMBL" id="CADEPM010000002">
    <property type="protein sequence ID" value="CAB3400963.1"/>
    <property type="molecule type" value="Genomic_DNA"/>
</dbReference>
<dbReference type="Proteomes" id="UP000494206">
    <property type="component" value="Unassembled WGS sequence"/>
</dbReference>
<accession>A0A8S1ENM7</accession>
<reference evidence="2 3" key="1">
    <citation type="submission" date="2020-04" db="EMBL/GenBank/DDBJ databases">
        <authorList>
            <person name="Laetsch R D."/>
            <person name="Stevens L."/>
            <person name="Kumar S."/>
            <person name="Blaxter L. M."/>
        </authorList>
    </citation>
    <scope>NUCLEOTIDE SEQUENCE [LARGE SCALE GENOMIC DNA]</scope>
</reference>
<feature type="compositionally biased region" description="Pro residues" evidence="1">
    <location>
        <begin position="454"/>
        <end position="472"/>
    </location>
</feature>
<sequence>MSSDDGHYSDLNNIEATFPAEGMGTFADYFDANPFPDEFLDYADDIFKELSMDFPELSQPAGPDKHSFEIPTTLEIPLAPVIEQHMSGSAQMNLCSVNDQSGNVDERHKTIAVPTGTTQECSRILSQPHVNARPGPSQPKFRIVHSGVTLIPGQKIIEDLKNDPIHQLPIQEQPTVRQVVLSQMAKVNPEMANKILKFQGMRADAFQRCESSIKDELIIKLDTDVKNKDILLDEEIDVDPMLTSVAAPVTNCGVDENMMESMSTMPIDHVDSNFMDNIDSIYLDSRDSISTDASPQFSFEQLLNNESSVQSPINKIHDGCPNTERSNSISDYPEFNSQSEGSSMQGFVNLDEFFTDIPFNDAMTPSSSQSSSLPVKTDLENMFNQQKKVNPPNMVPYFEYPSVKNDSHGLEKKIGEKPAPQRRAKRRNESKPKSSKKKKQNTYIDPATISIMDVPPPTPPPEPPTPPPPPKPVRVERRIKFVPLKDLELLSELNKSQPSPPGGLGSAQGSSKRFQEPEEVIEFMPKEQLVKFPQHHMKLPIPLEPTQIEPQQPSENEPQRQRVSTQGEFVPPYQKQEPVEEHKQQLRMYSHQRTYERPESSQSKPMQTTQQNQPLRKPQNKEAQDLALIRQPVQIKKVQIFQQMPTHKTQNYAKIHQQETSEQFQPKILKPAISSNDAYLATHVVTHPSKNSEGPETRQVLVFMPTVAQMIQKNSIVKISISPTKKYVPGSAAEDVACRLKSQSYIMKQPVRVETTTKRPKELHKNMRKPSQPTLIIQAPDQEHGQLLAQSSEQYRGQCSESNYSQSSQIFMRCSREPPIENAEFIPMQYSEQIAEQFEFIDQNEVPEHLLENDVERVSEQTVAHAQGHVVVYDQGQAIVYDHDQPAVYNQEQDILYDHEEQVIYENGEAAVFDQEGAVVYNHGEAVIYDDAIPHIQEEVIIETSEPIQAKTAPQILQAPGKSAAQTLGKNSMNTSTDPKETAKSFKPPVLEKSSPPIEPPPSLELMDEELFKRYQALKEKQSIRKLVAPKPLKKRLPPPPEDEETKRRIETIFEQMRSEKELLAASSAQKGKTLNEKLSSTTTPKTPKRAASRANALKDVIDEKAGAAPQLPKGVEQNVENINPMTEAGDVQPIIVSEHAETGC</sequence>
<organism evidence="2 3">
    <name type="scientific">Caenorhabditis bovis</name>
    <dbReference type="NCBI Taxonomy" id="2654633"/>
    <lineage>
        <taxon>Eukaryota</taxon>
        <taxon>Metazoa</taxon>
        <taxon>Ecdysozoa</taxon>
        <taxon>Nematoda</taxon>
        <taxon>Chromadorea</taxon>
        <taxon>Rhabditida</taxon>
        <taxon>Rhabditina</taxon>
        <taxon>Rhabditomorpha</taxon>
        <taxon>Rhabditoidea</taxon>
        <taxon>Rhabditidae</taxon>
        <taxon>Peloderinae</taxon>
        <taxon>Caenorhabditis</taxon>
    </lineage>
</organism>
<evidence type="ECO:0000256" key="1">
    <source>
        <dbReference type="SAM" id="MobiDB-lite"/>
    </source>
</evidence>
<feature type="region of interest" description="Disordered" evidence="1">
    <location>
        <begin position="960"/>
        <end position="1004"/>
    </location>
</feature>
<feature type="compositionally biased region" description="Polar residues" evidence="1">
    <location>
        <begin position="548"/>
        <end position="567"/>
    </location>
</feature>
<proteinExistence type="predicted"/>
<name>A0A8S1ENM7_9PELO</name>
<feature type="compositionally biased region" description="Basic and acidic residues" evidence="1">
    <location>
        <begin position="473"/>
        <end position="488"/>
    </location>
</feature>
<dbReference type="OrthoDB" id="10683799at2759"/>
<evidence type="ECO:0000313" key="2">
    <source>
        <dbReference type="EMBL" id="CAB3400963.1"/>
    </source>
</evidence>